<dbReference type="SMART" id="SM00174">
    <property type="entry name" value="RHO"/>
    <property type="match status" value="1"/>
</dbReference>
<sequence>MAEPMQLVRVVQPSGELAWEGEVSKKSTIKELIRTISKAGFGPPHLLALLLGSDIMQFKTMTSLEELQLKEEDCFQLVRRARSEFSNFETNTASEEGPEKLPDFLVKCVIMGPSGVGKSALVAQYCDQNYVPSYLPTIGVDFRVGQVKTNEFKLKLQLWDTAGQERFRTITLSYLRGTSSIIAVFSLEQRASLHDAVKMVNSATSHFVSADALVCLIGTHSDSESREVSEEEVLKEAESLQCSYHAVSNLTGEGVQEAFHSLLDQYLDKINSRTSDDAVEICKT</sequence>
<dbReference type="SMART" id="SM00173">
    <property type="entry name" value="RAS"/>
    <property type="match status" value="1"/>
</dbReference>
<dbReference type="CDD" id="cd00154">
    <property type="entry name" value="Rab"/>
    <property type="match status" value="1"/>
</dbReference>
<reference evidence="3 4" key="1">
    <citation type="submission" date="2024-02" db="EMBL/GenBank/DDBJ databases">
        <authorList>
            <person name="Chen Y."/>
            <person name="Shah S."/>
            <person name="Dougan E. K."/>
            <person name="Thang M."/>
            <person name="Chan C."/>
        </authorList>
    </citation>
    <scope>NUCLEOTIDE SEQUENCE [LARGE SCALE GENOMIC DNA]</scope>
</reference>
<dbReference type="Proteomes" id="UP001642484">
    <property type="component" value="Unassembled WGS sequence"/>
</dbReference>
<dbReference type="PROSITE" id="PS51421">
    <property type="entry name" value="RAS"/>
    <property type="match status" value="1"/>
</dbReference>
<accession>A0ABP0PGA4</accession>
<evidence type="ECO:0000256" key="2">
    <source>
        <dbReference type="ARBA" id="ARBA00023134"/>
    </source>
</evidence>
<dbReference type="InterPro" id="IPR001806">
    <property type="entry name" value="Small_GTPase"/>
</dbReference>
<dbReference type="PANTHER" id="PTHR47977">
    <property type="entry name" value="RAS-RELATED PROTEIN RAB"/>
    <property type="match status" value="1"/>
</dbReference>
<gene>
    <name evidence="3" type="ORF">CCMP2556_LOCUS36968</name>
</gene>
<evidence type="ECO:0000313" key="4">
    <source>
        <dbReference type="Proteomes" id="UP001642484"/>
    </source>
</evidence>
<dbReference type="SMART" id="SM00175">
    <property type="entry name" value="RAB"/>
    <property type="match status" value="1"/>
</dbReference>
<keyword evidence="4" id="KW-1185">Reference proteome</keyword>
<evidence type="ECO:0000256" key="1">
    <source>
        <dbReference type="ARBA" id="ARBA00022741"/>
    </source>
</evidence>
<evidence type="ECO:0000313" key="3">
    <source>
        <dbReference type="EMBL" id="CAK9075070.1"/>
    </source>
</evidence>
<dbReference type="InterPro" id="IPR050227">
    <property type="entry name" value="Rab"/>
</dbReference>
<dbReference type="PROSITE" id="PS51419">
    <property type="entry name" value="RAB"/>
    <property type="match status" value="1"/>
</dbReference>
<protein>
    <submittedName>
        <fullName evidence="3">Uncharacterized protein</fullName>
    </submittedName>
</protein>
<dbReference type="InterPro" id="IPR027417">
    <property type="entry name" value="P-loop_NTPase"/>
</dbReference>
<dbReference type="NCBIfam" id="TIGR00231">
    <property type="entry name" value="small_GTP"/>
    <property type="match status" value="1"/>
</dbReference>
<dbReference type="Gene3D" id="3.40.50.300">
    <property type="entry name" value="P-loop containing nucleotide triphosphate hydrolases"/>
    <property type="match status" value="1"/>
</dbReference>
<dbReference type="Pfam" id="PF00071">
    <property type="entry name" value="Ras"/>
    <property type="match status" value="1"/>
</dbReference>
<keyword evidence="1" id="KW-0547">Nucleotide-binding</keyword>
<proteinExistence type="predicted"/>
<dbReference type="SUPFAM" id="SSF52540">
    <property type="entry name" value="P-loop containing nucleoside triphosphate hydrolases"/>
    <property type="match status" value="1"/>
</dbReference>
<dbReference type="PRINTS" id="PR00449">
    <property type="entry name" value="RASTRNSFRMNG"/>
</dbReference>
<keyword evidence="2" id="KW-0342">GTP-binding</keyword>
<comment type="caution">
    <text evidence="3">The sequence shown here is derived from an EMBL/GenBank/DDBJ whole genome shotgun (WGS) entry which is preliminary data.</text>
</comment>
<organism evidence="3 4">
    <name type="scientific">Durusdinium trenchii</name>
    <dbReference type="NCBI Taxonomy" id="1381693"/>
    <lineage>
        <taxon>Eukaryota</taxon>
        <taxon>Sar</taxon>
        <taxon>Alveolata</taxon>
        <taxon>Dinophyceae</taxon>
        <taxon>Suessiales</taxon>
        <taxon>Symbiodiniaceae</taxon>
        <taxon>Durusdinium</taxon>
    </lineage>
</organism>
<dbReference type="EMBL" id="CAXAMN010023073">
    <property type="protein sequence ID" value="CAK9075070.1"/>
    <property type="molecule type" value="Genomic_DNA"/>
</dbReference>
<dbReference type="InterPro" id="IPR005225">
    <property type="entry name" value="Small_GTP-bd"/>
</dbReference>
<name>A0ABP0PGA4_9DINO</name>